<dbReference type="SMART" id="SM00228">
    <property type="entry name" value="PDZ"/>
    <property type="match status" value="1"/>
</dbReference>
<feature type="domain" description="PDZ" evidence="12">
    <location>
        <begin position="116"/>
        <end position="183"/>
    </location>
</feature>
<evidence type="ECO:0000256" key="2">
    <source>
        <dbReference type="ARBA" id="ARBA00004141"/>
    </source>
</evidence>
<dbReference type="Pfam" id="PF02163">
    <property type="entry name" value="Peptidase_M50"/>
    <property type="match status" value="1"/>
</dbReference>
<dbReference type="InterPro" id="IPR036034">
    <property type="entry name" value="PDZ_sf"/>
</dbReference>
<dbReference type="EMBL" id="MHSA01000012">
    <property type="protein sequence ID" value="OHA34375.1"/>
    <property type="molecule type" value="Genomic_DNA"/>
</dbReference>
<dbReference type="InterPro" id="IPR008915">
    <property type="entry name" value="Peptidase_M50"/>
</dbReference>
<evidence type="ECO:0000259" key="12">
    <source>
        <dbReference type="PROSITE" id="PS50106"/>
    </source>
</evidence>
<dbReference type="PANTHER" id="PTHR42837">
    <property type="entry name" value="REGULATOR OF SIGMA-E PROTEASE RSEP"/>
    <property type="match status" value="1"/>
</dbReference>
<keyword evidence="4" id="KW-0645">Protease</keyword>
<evidence type="ECO:0000256" key="1">
    <source>
        <dbReference type="ARBA" id="ARBA00001947"/>
    </source>
</evidence>
<sequence length="363" mass="38963">MTLLLFFVILAVLVLVHEAGHFFVAKFFKIRVDEFGFGFPPRLFSVHRGETRYSFNLIPFGGFVKIFGEDQTEEIKDGEASRNFSRKHRGVQALVLVAGIVGNFLLAWILISAGFMVGLPAPAGEEWGLPVTDAALTVVEVLPDSPASRAGLRAGDTVISFSQNGRALENPSPDFASEFIAETKSGAIDVAVKRGTKLLSFSVEPSSEVLEGRPAIGIAMDMLGTVRLPIHRAVLEGAKTTVFLSVEVSRALALFIKDAFAGAADIKNLAGPVGIAGLVGDARAQGVAPLLSLTALISINLALINLIPFPALDGGRLLFVAIEAVRRKPIPAKIAQYANATGFFILFLFLVFITYHDIARLFN</sequence>
<dbReference type="Gene3D" id="2.30.42.10">
    <property type="match status" value="1"/>
</dbReference>
<keyword evidence="10 11" id="KW-0472">Membrane</keyword>
<feature type="transmembrane region" description="Helical" evidence="11">
    <location>
        <begin position="334"/>
        <end position="355"/>
    </location>
</feature>
<dbReference type="Proteomes" id="UP000177797">
    <property type="component" value="Unassembled WGS sequence"/>
</dbReference>
<dbReference type="AlphaFoldDB" id="A0A1G2NE62"/>
<evidence type="ECO:0000256" key="6">
    <source>
        <dbReference type="ARBA" id="ARBA00022801"/>
    </source>
</evidence>
<gene>
    <name evidence="13" type="ORF">A2938_00790</name>
</gene>
<dbReference type="GO" id="GO:0004222">
    <property type="term" value="F:metalloendopeptidase activity"/>
    <property type="evidence" value="ECO:0007669"/>
    <property type="project" value="InterPro"/>
</dbReference>
<comment type="subcellular location">
    <subcellularLocation>
        <location evidence="2">Membrane</location>
        <topology evidence="2">Multi-pass membrane protein</topology>
    </subcellularLocation>
</comment>
<comment type="cofactor">
    <cofactor evidence="1">
        <name>Zn(2+)</name>
        <dbReference type="ChEBI" id="CHEBI:29105"/>
    </cofactor>
</comment>
<evidence type="ECO:0000256" key="8">
    <source>
        <dbReference type="ARBA" id="ARBA00022989"/>
    </source>
</evidence>
<evidence type="ECO:0000256" key="11">
    <source>
        <dbReference type="SAM" id="Phobius"/>
    </source>
</evidence>
<dbReference type="GO" id="GO:0016020">
    <property type="term" value="C:membrane"/>
    <property type="evidence" value="ECO:0007669"/>
    <property type="project" value="UniProtKB-SubCell"/>
</dbReference>
<evidence type="ECO:0000313" key="13">
    <source>
        <dbReference type="EMBL" id="OHA34375.1"/>
    </source>
</evidence>
<dbReference type="InterPro" id="IPR001478">
    <property type="entry name" value="PDZ"/>
</dbReference>
<dbReference type="SUPFAM" id="SSF50156">
    <property type="entry name" value="PDZ domain-like"/>
    <property type="match status" value="1"/>
</dbReference>
<evidence type="ECO:0000256" key="9">
    <source>
        <dbReference type="ARBA" id="ARBA00023049"/>
    </source>
</evidence>
<reference evidence="13 14" key="1">
    <citation type="journal article" date="2016" name="Nat. Commun.">
        <title>Thousands of microbial genomes shed light on interconnected biogeochemical processes in an aquifer system.</title>
        <authorList>
            <person name="Anantharaman K."/>
            <person name="Brown C.T."/>
            <person name="Hug L.A."/>
            <person name="Sharon I."/>
            <person name="Castelle C.J."/>
            <person name="Probst A.J."/>
            <person name="Thomas B.C."/>
            <person name="Singh A."/>
            <person name="Wilkins M.J."/>
            <person name="Karaoz U."/>
            <person name="Brodie E.L."/>
            <person name="Williams K.H."/>
            <person name="Hubbard S.S."/>
            <person name="Banfield J.F."/>
        </authorList>
    </citation>
    <scope>NUCLEOTIDE SEQUENCE [LARGE SCALE GENOMIC DNA]</scope>
</reference>
<dbReference type="PROSITE" id="PS50106">
    <property type="entry name" value="PDZ"/>
    <property type="match status" value="1"/>
</dbReference>
<dbReference type="GO" id="GO:0006508">
    <property type="term" value="P:proteolysis"/>
    <property type="evidence" value="ECO:0007669"/>
    <property type="project" value="UniProtKB-KW"/>
</dbReference>
<keyword evidence="5 11" id="KW-0812">Transmembrane</keyword>
<keyword evidence="7" id="KW-0862">Zinc</keyword>
<evidence type="ECO:0000256" key="5">
    <source>
        <dbReference type="ARBA" id="ARBA00022692"/>
    </source>
</evidence>
<keyword evidence="9" id="KW-0482">Metalloprotease</keyword>
<feature type="transmembrane region" description="Helical" evidence="11">
    <location>
        <begin position="290"/>
        <end position="309"/>
    </location>
</feature>
<accession>A0A1G2NE62</accession>
<evidence type="ECO:0000256" key="4">
    <source>
        <dbReference type="ARBA" id="ARBA00022670"/>
    </source>
</evidence>
<dbReference type="PANTHER" id="PTHR42837:SF2">
    <property type="entry name" value="MEMBRANE METALLOPROTEASE ARASP2, CHLOROPLASTIC-RELATED"/>
    <property type="match status" value="1"/>
</dbReference>
<proteinExistence type="inferred from homology"/>
<evidence type="ECO:0000256" key="7">
    <source>
        <dbReference type="ARBA" id="ARBA00022833"/>
    </source>
</evidence>
<protein>
    <recommendedName>
        <fullName evidence="12">PDZ domain-containing protein</fullName>
    </recommendedName>
</protein>
<organism evidence="13 14">
    <name type="scientific">Candidatus Taylorbacteria bacterium RIFCSPLOWO2_01_FULL_48_100</name>
    <dbReference type="NCBI Taxonomy" id="1802322"/>
    <lineage>
        <taxon>Bacteria</taxon>
        <taxon>Candidatus Tayloriibacteriota</taxon>
    </lineage>
</organism>
<keyword evidence="8 11" id="KW-1133">Transmembrane helix</keyword>
<dbReference type="InterPro" id="IPR004387">
    <property type="entry name" value="Pept_M50_Zn"/>
</dbReference>
<comment type="similarity">
    <text evidence="3">Belongs to the peptidase M50B family.</text>
</comment>
<name>A0A1G2NE62_9BACT</name>
<feature type="transmembrane region" description="Helical" evidence="11">
    <location>
        <begin position="91"/>
        <end position="111"/>
    </location>
</feature>
<comment type="caution">
    <text evidence="13">The sequence shown here is derived from an EMBL/GenBank/DDBJ whole genome shotgun (WGS) entry which is preliminary data.</text>
</comment>
<keyword evidence="6" id="KW-0378">Hydrolase</keyword>
<evidence type="ECO:0000256" key="10">
    <source>
        <dbReference type="ARBA" id="ARBA00023136"/>
    </source>
</evidence>
<dbReference type="CDD" id="cd06163">
    <property type="entry name" value="S2P-M50_PDZ_RseP-like"/>
    <property type="match status" value="1"/>
</dbReference>
<evidence type="ECO:0000313" key="14">
    <source>
        <dbReference type="Proteomes" id="UP000177797"/>
    </source>
</evidence>
<evidence type="ECO:0000256" key="3">
    <source>
        <dbReference type="ARBA" id="ARBA00007931"/>
    </source>
</evidence>